<organism evidence="2 3">
    <name type="scientific">Eleusine coracana subsp. coracana</name>
    <dbReference type="NCBI Taxonomy" id="191504"/>
    <lineage>
        <taxon>Eukaryota</taxon>
        <taxon>Viridiplantae</taxon>
        <taxon>Streptophyta</taxon>
        <taxon>Embryophyta</taxon>
        <taxon>Tracheophyta</taxon>
        <taxon>Spermatophyta</taxon>
        <taxon>Magnoliopsida</taxon>
        <taxon>Liliopsida</taxon>
        <taxon>Poales</taxon>
        <taxon>Poaceae</taxon>
        <taxon>PACMAD clade</taxon>
        <taxon>Chloridoideae</taxon>
        <taxon>Cynodonteae</taxon>
        <taxon>Eleusininae</taxon>
        <taxon>Eleusine</taxon>
    </lineage>
</organism>
<keyword evidence="3" id="KW-1185">Reference proteome</keyword>
<evidence type="ECO:0000256" key="1">
    <source>
        <dbReference type="SAM" id="SignalP"/>
    </source>
</evidence>
<sequence>MTVMASSCLYNRCVSVILLFALVFNSREVTAEVDPLLPTCKSLGGGGTYFGIDFCMSALGSDDRSRHTKDEEELSAIVVDLLRQTPPARQPRSMA</sequence>
<keyword evidence="1" id="KW-0732">Signal</keyword>
<evidence type="ECO:0000313" key="2">
    <source>
        <dbReference type="EMBL" id="GJN13884.1"/>
    </source>
</evidence>
<feature type="chain" id="PRO_5043585208" evidence="1">
    <location>
        <begin position="32"/>
        <end position="95"/>
    </location>
</feature>
<comment type="caution">
    <text evidence="2">The sequence shown here is derived from an EMBL/GenBank/DDBJ whole genome shotgun (WGS) entry which is preliminary data.</text>
</comment>
<feature type="signal peptide" evidence="1">
    <location>
        <begin position="1"/>
        <end position="31"/>
    </location>
</feature>
<dbReference type="EMBL" id="BQKI01000071">
    <property type="protein sequence ID" value="GJN13884.1"/>
    <property type="molecule type" value="Genomic_DNA"/>
</dbReference>
<protein>
    <submittedName>
        <fullName evidence="2">Uncharacterized protein</fullName>
    </submittedName>
</protein>
<proteinExistence type="predicted"/>
<dbReference type="Proteomes" id="UP001054889">
    <property type="component" value="Unassembled WGS sequence"/>
</dbReference>
<reference evidence="2" key="1">
    <citation type="journal article" date="2018" name="DNA Res.">
        <title>Multiple hybrid de novo genome assembly of finger millet, an orphan allotetraploid crop.</title>
        <authorList>
            <person name="Hatakeyama M."/>
            <person name="Aluri S."/>
            <person name="Balachadran M.T."/>
            <person name="Sivarajan S.R."/>
            <person name="Patrignani A."/>
            <person name="Gruter S."/>
            <person name="Poveda L."/>
            <person name="Shimizu-Inatsugi R."/>
            <person name="Baeten J."/>
            <person name="Francoijs K.J."/>
            <person name="Nataraja K.N."/>
            <person name="Reddy Y.A.N."/>
            <person name="Phadnis S."/>
            <person name="Ravikumar R.L."/>
            <person name="Schlapbach R."/>
            <person name="Sreeman S.M."/>
            <person name="Shimizu K.K."/>
        </authorList>
    </citation>
    <scope>NUCLEOTIDE SEQUENCE</scope>
</reference>
<evidence type="ECO:0000313" key="3">
    <source>
        <dbReference type="Proteomes" id="UP001054889"/>
    </source>
</evidence>
<name>A0AAV5DT34_ELECO</name>
<accession>A0AAV5DT34</accession>
<gene>
    <name evidence="2" type="primary">gb00638</name>
    <name evidence="2" type="ORF">PR202_gb00638</name>
</gene>
<dbReference type="AlphaFoldDB" id="A0AAV5DT34"/>
<reference evidence="2" key="2">
    <citation type="submission" date="2021-12" db="EMBL/GenBank/DDBJ databases">
        <title>Resequencing data analysis of finger millet.</title>
        <authorList>
            <person name="Hatakeyama M."/>
            <person name="Aluri S."/>
            <person name="Balachadran M.T."/>
            <person name="Sivarajan S.R."/>
            <person name="Poveda L."/>
            <person name="Shimizu-Inatsugi R."/>
            <person name="Schlapbach R."/>
            <person name="Sreeman S.M."/>
            <person name="Shimizu K.K."/>
        </authorList>
    </citation>
    <scope>NUCLEOTIDE SEQUENCE</scope>
</reference>